<evidence type="ECO:0000313" key="2">
    <source>
        <dbReference type="EMBL" id="AVK42862.1"/>
    </source>
</evidence>
<feature type="compositionally biased region" description="Polar residues" evidence="1">
    <location>
        <begin position="61"/>
        <end position="74"/>
    </location>
</feature>
<accession>A0A2P1CXU5</accession>
<dbReference type="EMBL" id="MG550266">
    <property type="protein sequence ID" value="AVK42867.1"/>
    <property type="molecule type" value="Viral_cRNA"/>
</dbReference>
<evidence type="ECO:0000256" key="1">
    <source>
        <dbReference type="SAM" id="MobiDB-lite"/>
    </source>
</evidence>
<feature type="compositionally biased region" description="Polar residues" evidence="1">
    <location>
        <begin position="136"/>
        <end position="162"/>
    </location>
</feature>
<dbReference type="EMBL" id="MG550265">
    <property type="protein sequence ID" value="AVK42862.1"/>
    <property type="molecule type" value="Viral_cRNA"/>
</dbReference>
<feature type="region of interest" description="Disordered" evidence="1">
    <location>
        <begin position="87"/>
        <end position="177"/>
    </location>
</feature>
<reference evidence="3" key="1">
    <citation type="submission" date="2017-11" db="EMBL/GenBank/DDBJ databases">
        <title>Novel RNA viruses within plant parasitic cyst nematodes.</title>
        <authorList>
            <person name="Ruark C.L."/>
            <person name="Gardner M."/>
            <person name="Mitchum M.G."/>
            <person name="Davis E.L."/>
            <person name="Sit T.L."/>
        </authorList>
    </citation>
    <scope>NUCLEOTIDE SEQUENCE</scope>
    <source>
        <strain evidence="3">6269844N</strain>
        <strain evidence="2">6269845N</strain>
    </source>
</reference>
<feature type="region of interest" description="Disordered" evidence="1">
    <location>
        <begin position="44"/>
        <end position="74"/>
    </location>
</feature>
<evidence type="ECO:0000313" key="3">
    <source>
        <dbReference type="EMBL" id="AVK42867.1"/>
    </source>
</evidence>
<sequence>MLLNICFFVLGVNAVIKFDRIVLEEGTVLLWMSWNIVVTALDKATGMSSQQDRQQRPNRRSGANNSSNMPPRQMTQSVAAQFGIPTNAADIDPAPEYKGPRNRTASEAERAAEEEEEMAREEEEARAATAAGANPEGNQSRQGTTSERTNTGGGTDSRTSQRFYEEYSDEDTPRGEPKHSQLLEQLSIGLRNHLDNDIAETYYREIVNAPQYQKDELLAILLTMLGNQFMASQPNRPPPGPETTTADPTPQLDKVLERLDGLEIRVLSLQKTVGHSSTDPLSQQPGPSVGFGGNLPFGMPAANPNLATAFSMYGSKATTMQGTQADPGVPTESQQEILDRLTKMGL</sequence>
<feature type="region of interest" description="Disordered" evidence="1">
    <location>
        <begin position="230"/>
        <end position="249"/>
    </location>
</feature>
<name>A0A2P1CXU5_9MONO</name>
<organism evidence="3">
    <name type="scientific">Soybean cyst nematode nyami-like virus</name>
    <dbReference type="NCBI Taxonomy" id="2107712"/>
    <lineage>
        <taxon>Viruses</taxon>
        <taxon>Riboviria</taxon>
        <taxon>Orthornavirae</taxon>
        <taxon>Negarnaviricota</taxon>
        <taxon>Haploviricotina</taxon>
        <taxon>Monjiviricetes</taxon>
        <taxon>Mononegavirales</taxon>
        <taxon>Nyamiviridae</taxon>
    </lineage>
</organism>
<protein>
    <submittedName>
        <fullName evidence="3">Putative phosphoprotein</fullName>
    </submittedName>
</protein>
<proteinExistence type="predicted"/>
<feature type="compositionally biased region" description="Acidic residues" evidence="1">
    <location>
        <begin position="112"/>
        <end position="124"/>
    </location>
</feature>